<dbReference type="PANTHER" id="PTHR42776:SF27">
    <property type="entry name" value="DIPEPTIDYL PEPTIDASE FAMILY MEMBER 6"/>
    <property type="match status" value="1"/>
</dbReference>
<evidence type="ECO:0000256" key="5">
    <source>
        <dbReference type="ARBA" id="ARBA00032596"/>
    </source>
</evidence>
<evidence type="ECO:0000313" key="10">
    <source>
        <dbReference type="Proteomes" id="UP000286100"/>
    </source>
</evidence>
<comment type="caution">
    <text evidence="9">The sequence shown here is derived from an EMBL/GenBank/DDBJ whole genome shotgun (WGS) entry which is preliminary data.</text>
</comment>
<evidence type="ECO:0000259" key="8">
    <source>
        <dbReference type="Pfam" id="PF00930"/>
    </source>
</evidence>
<dbReference type="InterPro" id="IPR011042">
    <property type="entry name" value="6-blade_b-propeller_TolB-like"/>
</dbReference>
<keyword evidence="10" id="KW-1185">Reference proteome</keyword>
<dbReference type="GO" id="GO:0006508">
    <property type="term" value="P:proteolysis"/>
    <property type="evidence" value="ECO:0007669"/>
    <property type="project" value="InterPro"/>
</dbReference>
<dbReference type="PANTHER" id="PTHR42776">
    <property type="entry name" value="SERINE PEPTIDASE S9 FAMILY MEMBER"/>
    <property type="match status" value="1"/>
</dbReference>
<dbReference type="SUPFAM" id="SSF82171">
    <property type="entry name" value="DPP6 N-terminal domain-like"/>
    <property type="match status" value="1"/>
</dbReference>
<dbReference type="Gene3D" id="2.120.10.30">
    <property type="entry name" value="TolB, C-terminal domain"/>
    <property type="match status" value="1"/>
</dbReference>
<dbReference type="Proteomes" id="UP000286100">
    <property type="component" value="Unassembled WGS sequence"/>
</dbReference>
<keyword evidence="3" id="KW-0007">Acetylation</keyword>
<dbReference type="Pfam" id="PF00326">
    <property type="entry name" value="Peptidase_S9"/>
    <property type="match status" value="1"/>
</dbReference>
<organism evidence="9 10">
    <name type="scientific">Sphingomonas cavernae</name>
    <dbReference type="NCBI Taxonomy" id="2320861"/>
    <lineage>
        <taxon>Bacteria</taxon>
        <taxon>Pseudomonadati</taxon>
        <taxon>Pseudomonadota</taxon>
        <taxon>Alphaproteobacteria</taxon>
        <taxon>Sphingomonadales</taxon>
        <taxon>Sphingomonadaceae</taxon>
        <taxon>Sphingomonas</taxon>
    </lineage>
</organism>
<dbReference type="PROSITE" id="PS00708">
    <property type="entry name" value="PRO_ENDOPEP_SER"/>
    <property type="match status" value="1"/>
</dbReference>
<evidence type="ECO:0000313" key="9">
    <source>
        <dbReference type="EMBL" id="RJF90620.1"/>
    </source>
</evidence>
<feature type="domain" description="Dipeptidylpeptidase IV N-terminal" evidence="8">
    <location>
        <begin position="274"/>
        <end position="362"/>
    </location>
</feature>
<dbReference type="GO" id="GO:0004252">
    <property type="term" value="F:serine-type endopeptidase activity"/>
    <property type="evidence" value="ECO:0007669"/>
    <property type="project" value="InterPro"/>
</dbReference>
<dbReference type="SUPFAM" id="SSF53474">
    <property type="entry name" value="alpha/beta-Hydrolases"/>
    <property type="match status" value="1"/>
</dbReference>
<evidence type="ECO:0000256" key="1">
    <source>
        <dbReference type="ARBA" id="ARBA00022801"/>
    </source>
</evidence>
<gene>
    <name evidence="9" type="ORF">D3876_10380</name>
</gene>
<feature type="domain" description="Peptidase S9 prolyl oligopeptidase catalytic" evidence="7">
    <location>
        <begin position="465"/>
        <end position="661"/>
    </location>
</feature>
<evidence type="ECO:0000256" key="3">
    <source>
        <dbReference type="ARBA" id="ARBA00022990"/>
    </source>
</evidence>
<dbReference type="Pfam" id="PF07676">
    <property type="entry name" value="PD40"/>
    <property type="match status" value="2"/>
</dbReference>
<evidence type="ECO:0000256" key="2">
    <source>
        <dbReference type="ARBA" id="ARBA00022825"/>
    </source>
</evidence>
<comment type="function">
    <text evidence="6">This enzyme catalyzes the hydrolysis of the N-terminal peptide bond of an N-acetylated peptide to generate an N-acetylated amino acid and a peptide with a free N-terminus. It preferentially cleaves off Ac-Ala, Ac-Met and Ac-Ser. Also, involved in the degradation of oxidized and glycated proteins.</text>
</comment>
<accession>A0A418WKT2</accession>
<keyword evidence="2" id="KW-0720">Serine protease</keyword>
<protein>
    <recommendedName>
        <fullName evidence="5">Acyl-peptide hydrolase</fullName>
    </recommendedName>
    <alternativeName>
        <fullName evidence="4">Acylaminoacyl-peptidase</fullName>
    </alternativeName>
</protein>
<dbReference type="OrthoDB" id="1094230at2"/>
<keyword evidence="1" id="KW-0378">Hydrolase</keyword>
<keyword evidence="2" id="KW-0645">Protease</keyword>
<proteinExistence type="predicted"/>
<dbReference type="InterPro" id="IPR001375">
    <property type="entry name" value="Peptidase_S9_cat"/>
</dbReference>
<sequence length="664" mass="71950">MLAQPAAADDRDALAAALALPVASGLAGARDVPRFAWIESAAGVRNIWTADPGAPARKLSAYSADDGQQLYDLTFSNSGAHLAFVAGGDGEFPDDDRPNTGPAAEVPAQQVFVVAWDAGAPSLVGEGHSPAFDPRGERLAYTRKGEVWMWHRGAESRKLATVTGDVTGLQWSPDGSRLLFVDNRDDHSFVAVLDIASARLTYLDPGLGYSVEPIFSPDGRQVAFVRYVDPPQGASDDTGPYWSIRIADAASGAARELWAAPPGKGGRYYGTRSRNLFWSSRGEILFPWERSGWVHAYAIDASKGGTPRALTQDAFEVESFLLDATGRNLIYASNAGDIDRRHVWRQRLDGGVPEALTHGDGIESNPTIAGDALAVIASDARRPAHPALVARALQPLGKVVEAQGFIAPEAVMFTAEDGVEVHGQLFRGRANGKRPAIVFVHGGPRRQMLLGFHPSGYYSKTYAMNQYLASQGYTVLSVNYRSGTGYGQAFRDARDTGRGGASEYRDVLAAGRWLAGQSDVDPDRIGIWGGSWGGYLTALALARDSALFAAGVDLHGVHTLLRTVPGNLSPKAQEAARQLQWDSSPMAALDRWKSPVLLIHGDDDKNVAFWQSLLLARELAARRIPFEELTFPNERHSFFRHDSWLRSMDATRAFFDENLKGEPK</sequence>
<dbReference type="InterPro" id="IPR029058">
    <property type="entry name" value="AB_hydrolase_fold"/>
</dbReference>
<dbReference type="Pfam" id="PF00930">
    <property type="entry name" value="DPPIV_N"/>
    <property type="match status" value="1"/>
</dbReference>
<dbReference type="AlphaFoldDB" id="A0A418WKT2"/>
<evidence type="ECO:0000259" key="7">
    <source>
        <dbReference type="Pfam" id="PF00326"/>
    </source>
</evidence>
<dbReference type="EMBL" id="QYUM01000003">
    <property type="protein sequence ID" value="RJF90620.1"/>
    <property type="molecule type" value="Genomic_DNA"/>
</dbReference>
<name>A0A418WKT2_9SPHN</name>
<evidence type="ECO:0000256" key="6">
    <source>
        <dbReference type="ARBA" id="ARBA00045885"/>
    </source>
</evidence>
<dbReference type="InterPro" id="IPR002471">
    <property type="entry name" value="Pept_S9_AS"/>
</dbReference>
<dbReference type="InterPro" id="IPR011659">
    <property type="entry name" value="WD40"/>
</dbReference>
<dbReference type="Gene3D" id="2.140.10.30">
    <property type="entry name" value="Dipeptidylpeptidase IV, N-terminal domain"/>
    <property type="match status" value="1"/>
</dbReference>
<evidence type="ECO:0000256" key="4">
    <source>
        <dbReference type="ARBA" id="ARBA00032284"/>
    </source>
</evidence>
<dbReference type="InterPro" id="IPR002469">
    <property type="entry name" value="Peptidase_S9B_N"/>
</dbReference>
<dbReference type="Gene3D" id="3.40.50.1820">
    <property type="entry name" value="alpha/beta hydrolase"/>
    <property type="match status" value="1"/>
</dbReference>
<reference evidence="9 10" key="1">
    <citation type="submission" date="2018-09" db="EMBL/GenBank/DDBJ databases">
        <authorList>
            <person name="Zhu H."/>
        </authorList>
    </citation>
    <scope>NUCLEOTIDE SEQUENCE [LARGE SCALE GENOMIC DNA]</scope>
    <source>
        <strain evidence="9 10">K2R01-6</strain>
    </source>
</reference>